<feature type="region of interest" description="Disordered" evidence="1">
    <location>
        <begin position="14"/>
        <end position="33"/>
    </location>
</feature>
<evidence type="ECO:0000313" key="2">
    <source>
        <dbReference type="EMBL" id="UQX10261.1"/>
    </source>
</evidence>
<name>A0ABY4QJU1_9MYCO</name>
<gene>
    <name evidence="2" type="ORF">M5I08_19165</name>
</gene>
<protein>
    <recommendedName>
        <fullName evidence="4">CopG family transcriptional regulator</fullName>
    </recommendedName>
</protein>
<evidence type="ECO:0000313" key="3">
    <source>
        <dbReference type="Proteomes" id="UP001056610"/>
    </source>
</evidence>
<reference evidence="2" key="1">
    <citation type="submission" date="2022-05" db="EMBL/GenBank/DDBJ databases">
        <title>A methanotrophic Mycobacterium dominates a cave microbial ecosystem.</title>
        <authorList>
            <person name="Van Spanning R.J.M."/>
            <person name="Guan Q."/>
            <person name="Melkonian C."/>
            <person name="Gallant J."/>
            <person name="Polerecky L."/>
            <person name="Flot J.-F."/>
            <person name="Brandt B.W."/>
            <person name="Braster M."/>
            <person name="Iturbe Espinoza P."/>
            <person name="Aerts J."/>
            <person name="Meima-Franke M."/>
            <person name="Piersma S.R."/>
            <person name="Bunduc C."/>
            <person name="Ummels R."/>
            <person name="Pain A."/>
            <person name="Fleming E.J."/>
            <person name="van der Wel N."/>
            <person name="Gherman V.D."/>
            <person name="Sarbu S.M."/>
            <person name="Bodelier P.L.E."/>
            <person name="Bitter W."/>
        </authorList>
    </citation>
    <scope>NUCLEOTIDE SEQUENCE</scope>
    <source>
        <strain evidence="2">Sulfur Cave</strain>
    </source>
</reference>
<evidence type="ECO:0008006" key="4">
    <source>
        <dbReference type="Google" id="ProtNLM"/>
    </source>
</evidence>
<dbReference type="EMBL" id="CP097320">
    <property type="protein sequence ID" value="UQX10261.1"/>
    <property type="molecule type" value="Genomic_DNA"/>
</dbReference>
<keyword evidence="3" id="KW-1185">Reference proteome</keyword>
<organism evidence="2 3">
    <name type="scientific">Candidatus Mycobacterium methanotrophicum</name>
    <dbReference type="NCBI Taxonomy" id="2943498"/>
    <lineage>
        <taxon>Bacteria</taxon>
        <taxon>Bacillati</taxon>
        <taxon>Actinomycetota</taxon>
        <taxon>Actinomycetes</taxon>
        <taxon>Mycobacteriales</taxon>
        <taxon>Mycobacteriaceae</taxon>
        <taxon>Mycobacterium</taxon>
    </lineage>
</organism>
<feature type="region of interest" description="Disordered" evidence="1">
    <location>
        <begin position="73"/>
        <end position="111"/>
    </location>
</feature>
<evidence type="ECO:0000256" key="1">
    <source>
        <dbReference type="SAM" id="MobiDB-lite"/>
    </source>
</evidence>
<dbReference type="RefSeq" id="WP_219065523.1">
    <property type="nucleotide sequence ID" value="NZ_CAJUXY010000001.1"/>
</dbReference>
<dbReference type="Proteomes" id="UP001056610">
    <property type="component" value="Chromosome"/>
</dbReference>
<sequence>MAAADDEACEYYADPKNQVPAGPGRSRTAKSTHVPIRFTPEMIADVKQLAEKDRKTVSTWVRDVVGAEVERRRPRWPQSVASSTGQNWTITASGDLTSQPSTVATKDAELV</sequence>
<accession>A0ABY4QJU1</accession>
<feature type="compositionally biased region" description="Polar residues" evidence="1">
    <location>
        <begin position="79"/>
        <end position="104"/>
    </location>
</feature>
<proteinExistence type="predicted"/>